<name>A0A433YA88_9BACL</name>
<dbReference type="Pfam" id="PF04519">
    <property type="entry name" value="Bactofilin"/>
    <property type="match status" value="1"/>
</dbReference>
<gene>
    <name evidence="3" type="ORF">EJP82_10795</name>
</gene>
<dbReference type="InterPro" id="IPR007607">
    <property type="entry name" value="BacA/B"/>
</dbReference>
<comment type="caution">
    <text evidence="3">The sequence shown here is derived from an EMBL/GenBank/DDBJ whole genome shotgun (WGS) entry which is preliminary data.</text>
</comment>
<evidence type="ECO:0000256" key="1">
    <source>
        <dbReference type="ARBA" id="ARBA00044755"/>
    </source>
</evidence>
<proteinExistence type="inferred from homology"/>
<dbReference type="PANTHER" id="PTHR35024:SF4">
    <property type="entry name" value="POLYMER-FORMING CYTOSKELETAL PROTEIN"/>
    <property type="match status" value="1"/>
</dbReference>
<protein>
    <submittedName>
        <fullName evidence="3">Polymer-forming cytoskeletal protein</fullName>
    </submittedName>
</protein>
<feature type="region of interest" description="Disordered" evidence="2">
    <location>
        <begin position="109"/>
        <end position="135"/>
    </location>
</feature>
<evidence type="ECO:0000313" key="4">
    <source>
        <dbReference type="Proteomes" id="UP000279446"/>
    </source>
</evidence>
<reference evidence="3 4" key="1">
    <citation type="submission" date="2018-12" db="EMBL/GenBank/DDBJ databases">
        <authorList>
            <person name="Sun L."/>
            <person name="Chen Z."/>
        </authorList>
    </citation>
    <scope>NUCLEOTIDE SEQUENCE [LARGE SCALE GENOMIC DNA]</scope>
    <source>
        <strain evidence="3 4">DSM 15890</strain>
    </source>
</reference>
<dbReference type="PANTHER" id="PTHR35024">
    <property type="entry name" value="HYPOTHETICAL CYTOSOLIC PROTEIN"/>
    <property type="match status" value="1"/>
</dbReference>
<sequence length="135" mass="14216">MFKQNKKIYQTTDTLIGQGSSAEGKLECDANLRIEGNFQGEIHCAGDVIVGETGEAISNIIAANVIVAGKVSGDISTQGRLTITKNGKIVGNVHVNNLIILEGGILNGSSKMENAPTPVPNIKEKKKKEVQSEAG</sequence>
<dbReference type="Proteomes" id="UP000279446">
    <property type="component" value="Unassembled WGS sequence"/>
</dbReference>
<accession>A0A433YA88</accession>
<comment type="similarity">
    <text evidence="1">Belongs to the bactofilin family.</text>
</comment>
<evidence type="ECO:0000313" key="3">
    <source>
        <dbReference type="EMBL" id="RUT46718.1"/>
    </source>
</evidence>
<organism evidence="3 4">
    <name type="scientific">Paenibacillus anaericanus</name>
    <dbReference type="NCBI Taxonomy" id="170367"/>
    <lineage>
        <taxon>Bacteria</taxon>
        <taxon>Bacillati</taxon>
        <taxon>Bacillota</taxon>
        <taxon>Bacilli</taxon>
        <taxon>Bacillales</taxon>
        <taxon>Paenibacillaceae</taxon>
        <taxon>Paenibacillus</taxon>
    </lineage>
</organism>
<dbReference type="EMBL" id="RZNY01000007">
    <property type="protein sequence ID" value="RUT46718.1"/>
    <property type="molecule type" value="Genomic_DNA"/>
</dbReference>
<dbReference type="OrthoDB" id="9789407at2"/>
<dbReference type="RefSeq" id="WP_127192054.1">
    <property type="nucleotide sequence ID" value="NZ_RZNY01000007.1"/>
</dbReference>
<dbReference type="AlphaFoldDB" id="A0A433YA88"/>
<keyword evidence="4" id="KW-1185">Reference proteome</keyword>
<evidence type="ECO:0000256" key="2">
    <source>
        <dbReference type="SAM" id="MobiDB-lite"/>
    </source>
</evidence>